<dbReference type="Proteomes" id="UP000054251">
    <property type="component" value="Unassembled WGS sequence"/>
</dbReference>
<evidence type="ECO:0000256" key="3">
    <source>
        <dbReference type="ARBA" id="ARBA00004556"/>
    </source>
</evidence>
<name>A0A0V1Q223_9ASCO</name>
<evidence type="ECO:0000256" key="1">
    <source>
        <dbReference type="ARBA" id="ARBA00004335"/>
    </source>
</evidence>
<dbReference type="InterPro" id="IPR007717">
    <property type="entry name" value="NPL4_C"/>
</dbReference>
<dbReference type="InterPro" id="IPR037518">
    <property type="entry name" value="MPN"/>
</dbReference>
<dbReference type="AlphaFoldDB" id="A0A0V1Q223"/>
<evidence type="ECO:0000256" key="5">
    <source>
        <dbReference type="ARBA" id="ARBA00019709"/>
    </source>
</evidence>
<dbReference type="PIRSF" id="PIRSF010052">
    <property type="entry name" value="Polyub_prc_Npl4"/>
    <property type="match status" value="1"/>
</dbReference>
<dbReference type="InterPro" id="IPR016563">
    <property type="entry name" value="Npl4"/>
</dbReference>
<gene>
    <name evidence="11" type="ORF">AC631_01690</name>
</gene>
<keyword evidence="6" id="KW-0509">mRNA transport</keyword>
<dbReference type="GO" id="GO:0006511">
    <property type="term" value="P:ubiquitin-dependent protein catabolic process"/>
    <property type="evidence" value="ECO:0007669"/>
    <property type="project" value="InterPro"/>
</dbReference>
<dbReference type="EMBL" id="LMYN01000025">
    <property type="protein sequence ID" value="KSA02515.1"/>
    <property type="molecule type" value="Genomic_DNA"/>
</dbReference>
<comment type="caution">
    <text evidence="11">The sequence shown here is derived from an EMBL/GenBank/DDBJ whole genome shotgun (WGS) entry which is preliminary data.</text>
</comment>
<feature type="domain" description="MPN" evidence="10">
    <location>
        <begin position="238"/>
        <end position="375"/>
    </location>
</feature>
<protein>
    <recommendedName>
        <fullName evidence="5">Nuclear protein localization protein 4</fullName>
    </recommendedName>
</protein>
<keyword evidence="9" id="KW-0811">Translocation</keyword>
<proteinExistence type="inferred from homology"/>
<dbReference type="PROSITE" id="PS50249">
    <property type="entry name" value="MPN"/>
    <property type="match status" value="1"/>
</dbReference>
<evidence type="ECO:0000256" key="7">
    <source>
        <dbReference type="ARBA" id="ARBA00022824"/>
    </source>
</evidence>
<dbReference type="GO" id="GO:0031625">
    <property type="term" value="F:ubiquitin protein ligase binding"/>
    <property type="evidence" value="ECO:0007669"/>
    <property type="project" value="TreeGrafter"/>
</dbReference>
<reference evidence="11 12" key="1">
    <citation type="submission" date="2015-11" db="EMBL/GenBank/DDBJ databases">
        <title>The genome of Debaryomyces fabryi.</title>
        <authorList>
            <person name="Tafer H."/>
            <person name="Lopandic K."/>
        </authorList>
    </citation>
    <scope>NUCLEOTIDE SEQUENCE [LARGE SCALE GENOMIC DNA]</scope>
    <source>
        <strain evidence="11 12">CBS 789</strain>
    </source>
</reference>
<dbReference type="OrthoDB" id="10251089at2759"/>
<dbReference type="Pfam" id="PF05021">
    <property type="entry name" value="NPL4"/>
    <property type="match status" value="1"/>
</dbReference>
<accession>A0A0V1Q223</accession>
<dbReference type="GO" id="GO:0005789">
    <property type="term" value="C:endoplasmic reticulum membrane"/>
    <property type="evidence" value="ECO:0007669"/>
    <property type="project" value="UniProtKB-SubCell"/>
</dbReference>
<dbReference type="GO" id="GO:0051028">
    <property type="term" value="P:mRNA transport"/>
    <property type="evidence" value="ECO:0007669"/>
    <property type="project" value="UniProtKB-KW"/>
</dbReference>
<evidence type="ECO:0000313" key="11">
    <source>
        <dbReference type="EMBL" id="KSA02515.1"/>
    </source>
</evidence>
<keyword evidence="8" id="KW-0813">Transport</keyword>
<comment type="subcellular location">
    <subcellularLocation>
        <location evidence="3">Cytoplasm</location>
        <location evidence="3">Perinuclear region</location>
    </subcellularLocation>
    <subcellularLocation>
        <location evidence="2">Endoplasmic reticulum membrane</location>
        <topology evidence="2">Peripheral membrane protein</topology>
        <orientation evidence="2">Cytoplasmic side</orientation>
    </subcellularLocation>
    <subcellularLocation>
        <location evidence="1">Nucleus membrane</location>
        <topology evidence="1">Peripheral membrane protein</topology>
        <orientation evidence="1">Cytoplasmic side</orientation>
    </subcellularLocation>
</comment>
<dbReference type="CDD" id="cd08061">
    <property type="entry name" value="MPN_NPL4"/>
    <property type="match status" value="1"/>
</dbReference>
<dbReference type="GO" id="GO:0031965">
    <property type="term" value="C:nuclear membrane"/>
    <property type="evidence" value="ECO:0007669"/>
    <property type="project" value="UniProtKB-SubCell"/>
</dbReference>
<keyword evidence="12" id="KW-1185">Reference proteome</keyword>
<dbReference type="RefSeq" id="XP_015468617.1">
    <property type="nucleotide sequence ID" value="XM_015610520.1"/>
</dbReference>
<evidence type="ECO:0000259" key="10">
    <source>
        <dbReference type="PROSITE" id="PS50249"/>
    </source>
</evidence>
<dbReference type="GO" id="GO:0043130">
    <property type="term" value="F:ubiquitin binding"/>
    <property type="evidence" value="ECO:0007669"/>
    <property type="project" value="TreeGrafter"/>
</dbReference>
<evidence type="ECO:0000256" key="4">
    <source>
        <dbReference type="ARBA" id="ARBA00011025"/>
    </source>
</evidence>
<dbReference type="PANTHER" id="PTHR12710">
    <property type="entry name" value="NUCLEAR PROTEIN LOCALIZATION 4"/>
    <property type="match status" value="1"/>
</dbReference>
<dbReference type="InterPro" id="IPR007716">
    <property type="entry name" value="NPL4_Zn-bd_put"/>
</dbReference>
<sequence>MFRINADETSDFLLVLEELVSKVKTNDIQSIYISDKPNSKGEQANSLCGRSVNELGFKNGDLLFVTYETTAEPPKSESSVPLSTAKTVNGANVSINMNDISIPINQGPGPLKVDQLPVDDLLDKEDGMIKRPRSDLCRHGDKGMCEYCSPLPPWDKEYRKEKGFKHMSYHAHLNEINELKNNRNNATSYMAPLEEPNYNINLNCPSGSHAPYPKGICSKCQPPVITLQQQQFRMVDHVEFADSSILNKFIDSWRTTGVQRFGILYGRYEKFDKVPLGIKAVVEAIYEPPQSGELDGLTLLPWENEQQVDEIAASLGLYKVGMTFTDLTDAGARNGAVLCKRHKNSYFLSCLEVIMAAKYQVANPNITKHSNSGIFSSKFVTCVISGGMNGEIEPRSYQVSTSAEALIRADIITGSTQPSMLYINDSEGKRYVPDVFYLKINEYGLEVKTNAKPAFPVEFLLVSLLDSFPLDPSPMFHEKFPIENRDFMGDLQDLKSAYNYLSADQGDGSQLFDFHFLTYIAKTGILSHDELKLVLSYVRHKEQTTYLQLVESPGWMTFITILEQSV</sequence>
<keyword evidence="8" id="KW-0653">Protein transport</keyword>
<organism evidence="11 12">
    <name type="scientific">Debaryomyces fabryi</name>
    <dbReference type="NCBI Taxonomy" id="58627"/>
    <lineage>
        <taxon>Eukaryota</taxon>
        <taxon>Fungi</taxon>
        <taxon>Dikarya</taxon>
        <taxon>Ascomycota</taxon>
        <taxon>Saccharomycotina</taxon>
        <taxon>Pichiomycetes</taxon>
        <taxon>Debaryomycetaceae</taxon>
        <taxon>Debaryomyces</taxon>
    </lineage>
</organism>
<evidence type="ECO:0000256" key="2">
    <source>
        <dbReference type="ARBA" id="ARBA00004397"/>
    </source>
</evidence>
<evidence type="ECO:0000313" key="12">
    <source>
        <dbReference type="Proteomes" id="UP000054251"/>
    </source>
</evidence>
<dbReference type="GO" id="GO:0048471">
    <property type="term" value="C:perinuclear region of cytoplasm"/>
    <property type="evidence" value="ECO:0007669"/>
    <property type="project" value="UniProtKB-SubCell"/>
</dbReference>
<dbReference type="GO" id="GO:0015031">
    <property type="term" value="P:protein transport"/>
    <property type="evidence" value="ECO:0007669"/>
    <property type="project" value="UniProtKB-KW"/>
</dbReference>
<dbReference type="Pfam" id="PF05020">
    <property type="entry name" value="zf-NPL4"/>
    <property type="match status" value="1"/>
</dbReference>
<evidence type="ECO:0000256" key="6">
    <source>
        <dbReference type="ARBA" id="ARBA00022816"/>
    </source>
</evidence>
<dbReference type="GeneID" id="26838699"/>
<evidence type="ECO:0000256" key="8">
    <source>
        <dbReference type="ARBA" id="ARBA00022927"/>
    </source>
</evidence>
<evidence type="ECO:0000256" key="9">
    <source>
        <dbReference type="ARBA" id="ARBA00023010"/>
    </source>
</evidence>
<keyword evidence="7" id="KW-0256">Endoplasmic reticulum</keyword>
<comment type="similarity">
    <text evidence="4">Belongs to the NPL4 family.</text>
</comment>
<dbReference type="PANTHER" id="PTHR12710:SF0">
    <property type="entry name" value="NUCLEAR PROTEIN LOCALIZATION PROTEIN 4 HOMOLOG"/>
    <property type="match status" value="1"/>
</dbReference>